<accession>A0A561TVF1</accession>
<proteinExistence type="predicted"/>
<feature type="transmembrane region" description="Helical" evidence="1">
    <location>
        <begin position="232"/>
        <end position="250"/>
    </location>
</feature>
<dbReference type="Proteomes" id="UP000317940">
    <property type="component" value="Unassembled WGS sequence"/>
</dbReference>
<reference evidence="2 3" key="1">
    <citation type="submission" date="2019-06" db="EMBL/GenBank/DDBJ databases">
        <title>Sequencing the genomes of 1000 actinobacteria strains.</title>
        <authorList>
            <person name="Klenk H.-P."/>
        </authorList>
    </citation>
    <scope>NUCLEOTIDE SEQUENCE [LARGE SCALE GENOMIC DNA]</scope>
    <source>
        <strain evidence="2 3">DSM 44826</strain>
    </source>
</reference>
<keyword evidence="1" id="KW-0472">Membrane</keyword>
<evidence type="ECO:0000313" key="3">
    <source>
        <dbReference type="Proteomes" id="UP000317940"/>
    </source>
</evidence>
<feature type="transmembrane region" description="Helical" evidence="1">
    <location>
        <begin position="205"/>
        <end position="226"/>
    </location>
</feature>
<dbReference type="EMBL" id="VIWT01000002">
    <property type="protein sequence ID" value="TWF91093.1"/>
    <property type="molecule type" value="Genomic_DNA"/>
</dbReference>
<organism evidence="2 3">
    <name type="scientific">Kitasatospora viridis</name>
    <dbReference type="NCBI Taxonomy" id="281105"/>
    <lineage>
        <taxon>Bacteria</taxon>
        <taxon>Bacillati</taxon>
        <taxon>Actinomycetota</taxon>
        <taxon>Actinomycetes</taxon>
        <taxon>Kitasatosporales</taxon>
        <taxon>Streptomycetaceae</taxon>
        <taxon>Kitasatospora</taxon>
    </lineage>
</organism>
<keyword evidence="3" id="KW-1185">Reference proteome</keyword>
<dbReference type="RefSeq" id="WP_145908731.1">
    <property type="nucleotide sequence ID" value="NZ_BAAAMZ010000002.1"/>
</dbReference>
<feature type="transmembrane region" description="Helical" evidence="1">
    <location>
        <begin position="89"/>
        <end position="105"/>
    </location>
</feature>
<dbReference type="OrthoDB" id="4201805at2"/>
<keyword evidence="1" id="KW-1133">Transmembrane helix</keyword>
<evidence type="ECO:0000313" key="2">
    <source>
        <dbReference type="EMBL" id="TWF91093.1"/>
    </source>
</evidence>
<protein>
    <submittedName>
        <fullName evidence="2">Uncharacterized protein</fullName>
    </submittedName>
</protein>
<sequence length="266" mass="26642">MELLLFRAALAPLLVLLATLVARRLGPRRGGQLLGAPTTTGPFLAVTWLGYGPAKTAAAAHGSVTGTLVVACFCLAYGRLAAGRRPTRTLAAALPCAAGAALVGAGCESVWVSGGLALAVAVVGLRTLPASGASGRPPRPAQRWELPARMLLSGATVLVGVAAANALGPFLGGVVSSLPVLLAIMVPSVHRSAGAPPATDMTRGALSSAVGTLGFLLVLCLAPVRLGPLACLVLAPAAFVIGTSLLRWCALRVASAQPVMGWTGIR</sequence>
<keyword evidence="1" id="KW-0812">Transmembrane</keyword>
<evidence type="ECO:0000256" key="1">
    <source>
        <dbReference type="SAM" id="Phobius"/>
    </source>
</evidence>
<dbReference type="AlphaFoldDB" id="A0A561TVF1"/>
<name>A0A561TVF1_9ACTN</name>
<comment type="caution">
    <text evidence="2">The sequence shown here is derived from an EMBL/GenBank/DDBJ whole genome shotgun (WGS) entry which is preliminary data.</text>
</comment>
<gene>
    <name evidence="2" type="ORF">FHX73_12205</name>
</gene>
<feature type="transmembrane region" description="Helical" evidence="1">
    <location>
        <begin position="58"/>
        <end position="77"/>
    </location>
</feature>